<protein>
    <submittedName>
        <fullName evidence="2">Uncharacterized protein</fullName>
    </submittedName>
</protein>
<evidence type="ECO:0000256" key="1">
    <source>
        <dbReference type="SAM" id="SignalP"/>
    </source>
</evidence>
<dbReference type="PANTHER" id="PTHR33107:SF12">
    <property type="entry name" value="KUNITZ TRYPSIN INHIBITOR 4"/>
    <property type="match status" value="1"/>
</dbReference>
<gene>
    <name evidence="2" type="ORF">Bca52824_012615</name>
</gene>
<dbReference type="CDD" id="cd23366">
    <property type="entry name" value="beta-trefoil_STI_AtTPI-like"/>
    <property type="match status" value="1"/>
</dbReference>
<dbReference type="SMART" id="SM00452">
    <property type="entry name" value="STI"/>
    <property type="match status" value="1"/>
</dbReference>
<dbReference type="Pfam" id="PF00197">
    <property type="entry name" value="Kunitz_legume"/>
    <property type="match status" value="1"/>
</dbReference>
<proteinExistence type="predicted"/>
<dbReference type="Gene3D" id="2.80.10.50">
    <property type="match status" value="1"/>
</dbReference>
<dbReference type="GO" id="GO:0004866">
    <property type="term" value="F:endopeptidase inhibitor activity"/>
    <property type="evidence" value="ECO:0007669"/>
    <property type="project" value="InterPro"/>
</dbReference>
<keyword evidence="1" id="KW-0732">Signal</keyword>
<accession>A0A8X8B2I7</accession>
<feature type="chain" id="PRO_5036447885" evidence="1">
    <location>
        <begin position="17"/>
        <end position="207"/>
    </location>
</feature>
<dbReference type="OrthoDB" id="1918435at2759"/>
<dbReference type="PRINTS" id="PR00291">
    <property type="entry name" value="KUNITZINHBTR"/>
</dbReference>
<comment type="caution">
    <text evidence="2">The sequence shown here is derived from an EMBL/GenBank/DDBJ whole genome shotgun (WGS) entry which is preliminary data.</text>
</comment>
<keyword evidence="3" id="KW-1185">Reference proteome</keyword>
<dbReference type="InterPro" id="IPR011065">
    <property type="entry name" value="Kunitz_inhibitor_STI-like_sf"/>
</dbReference>
<feature type="signal peptide" evidence="1">
    <location>
        <begin position="1"/>
        <end position="16"/>
    </location>
</feature>
<dbReference type="EMBL" id="JAAMPC010000003">
    <property type="protein sequence ID" value="KAG2319402.1"/>
    <property type="molecule type" value="Genomic_DNA"/>
</dbReference>
<dbReference type="PANTHER" id="PTHR33107">
    <property type="entry name" value="KUNITZ TRYPSIN INHIBITOR 2"/>
    <property type="match status" value="1"/>
</dbReference>
<organism evidence="2 3">
    <name type="scientific">Brassica carinata</name>
    <name type="common">Ethiopian mustard</name>
    <name type="synonym">Abyssinian cabbage</name>
    <dbReference type="NCBI Taxonomy" id="52824"/>
    <lineage>
        <taxon>Eukaryota</taxon>
        <taxon>Viridiplantae</taxon>
        <taxon>Streptophyta</taxon>
        <taxon>Embryophyta</taxon>
        <taxon>Tracheophyta</taxon>
        <taxon>Spermatophyta</taxon>
        <taxon>Magnoliopsida</taxon>
        <taxon>eudicotyledons</taxon>
        <taxon>Gunneridae</taxon>
        <taxon>Pentapetalae</taxon>
        <taxon>rosids</taxon>
        <taxon>malvids</taxon>
        <taxon>Brassicales</taxon>
        <taxon>Brassicaceae</taxon>
        <taxon>Brassiceae</taxon>
        <taxon>Brassica</taxon>
    </lineage>
</organism>
<evidence type="ECO:0000313" key="3">
    <source>
        <dbReference type="Proteomes" id="UP000886595"/>
    </source>
</evidence>
<name>A0A8X8B2I7_BRACI</name>
<dbReference type="Proteomes" id="UP000886595">
    <property type="component" value="Unassembled WGS sequence"/>
</dbReference>
<reference evidence="2 3" key="1">
    <citation type="submission" date="2020-02" db="EMBL/GenBank/DDBJ databases">
        <authorList>
            <person name="Ma Q."/>
            <person name="Huang Y."/>
            <person name="Song X."/>
            <person name="Pei D."/>
        </authorList>
    </citation>
    <scope>NUCLEOTIDE SEQUENCE [LARGE SCALE GENOMIC DNA]</scope>
    <source>
        <strain evidence="2">Sxm20200214</strain>
        <tissue evidence="2">Leaf</tissue>
    </source>
</reference>
<dbReference type="AlphaFoldDB" id="A0A8X8B2I7"/>
<evidence type="ECO:0000313" key="2">
    <source>
        <dbReference type="EMBL" id="KAG2319402.1"/>
    </source>
</evidence>
<sequence length="207" mass="23073">MKPMFYFLLALTSVLAATVNAGDPILDSKGRIITDGSYFIRPLVTLFDTGGGGLTLSTLFGKQCPLFVGQEDSEFSDGIPVKFSDWKTSDGFVPESENLNIEMDIEETVCFESTYWRFTPADVVPMALFIKAGPKPSNGLFQIKKSDRLRGRYRVFFCPDGYDCTKVGTYVDRQGVRRLALNTTDFYEVAFVKVTKTETSSKTLSII</sequence>
<dbReference type="SUPFAM" id="SSF50386">
    <property type="entry name" value="STI-like"/>
    <property type="match status" value="1"/>
</dbReference>
<dbReference type="InterPro" id="IPR002160">
    <property type="entry name" value="Prot_inh_Kunz-lg"/>
</dbReference>